<dbReference type="Proteomes" id="UP000024635">
    <property type="component" value="Unassembled WGS sequence"/>
</dbReference>
<reference evidence="3" key="1">
    <citation type="journal article" date="2015" name="Nat. Genet.">
        <title>The genome and transcriptome of the zoonotic hookworm Ancylostoma ceylanicum identify infection-specific gene families.</title>
        <authorList>
            <person name="Schwarz E.M."/>
            <person name="Hu Y."/>
            <person name="Antoshechkin I."/>
            <person name="Miller M.M."/>
            <person name="Sternberg P.W."/>
            <person name="Aroian R.V."/>
        </authorList>
    </citation>
    <scope>NUCLEOTIDE SEQUENCE</scope>
    <source>
        <strain evidence="3">HY135</strain>
    </source>
</reference>
<evidence type="ECO:0000256" key="1">
    <source>
        <dbReference type="SAM" id="SignalP"/>
    </source>
</evidence>
<evidence type="ECO:0008006" key="4">
    <source>
        <dbReference type="Google" id="ProtNLM"/>
    </source>
</evidence>
<accession>A0A016S419</accession>
<dbReference type="AlphaFoldDB" id="A0A016S419"/>
<name>A0A016S419_9BILA</name>
<gene>
    <name evidence="2" type="primary">Acey_s0305.g1941</name>
    <name evidence="2" type="ORF">Y032_0305g1941</name>
</gene>
<dbReference type="OrthoDB" id="10344231at2759"/>
<comment type="caution">
    <text evidence="2">The sequence shown here is derived from an EMBL/GenBank/DDBJ whole genome shotgun (WGS) entry which is preliminary data.</text>
</comment>
<organism evidence="2 3">
    <name type="scientific">Ancylostoma ceylanicum</name>
    <dbReference type="NCBI Taxonomy" id="53326"/>
    <lineage>
        <taxon>Eukaryota</taxon>
        <taxon>Metazoa</taxon>
        <taxon>Ecdysozoa</taxon>
        <taxon>Nematoda</taxon>
        <taxon>Chromadorea</taxon>
        <taxon>Rhabditida</taxon>
        <taxon>Rhabditina</taxon>
        <taxon>Rhabditomorpha</taxon>
        <taxon>Strongyloidea</taxon>
        <taxon>Ancylostomatidae</taxon>
        <taxon>Ancylostomatinae</taxon>
        <taxon>Ancylostoma</taxon>
    </lineage>
</organism>
<sequence>MRAVCLATIFCLSYLVNANRDCRLECFNAALSYRNGKNENVANMEQYVKEECEGFAKNLYYPCSKAVPLILNNEEIKKIIEAWDTESASDKATEEAVKKYCWTACRKAN</sequence>
<keyword evidence="1" id="KW-0732">Signal</keyword>
<keyword evidence="3" id="KW-1185">Reference proteome</keyword>
<feature type="chain" id="PRO_5001488926" description="Saposin B-type domain-containing protein" evidence="1">
    <location>
        <begin position="19"/>
        <end position="109"/>
    </location>
</feature>
<protein>
    <recommendedName>
        <fullName evidence="4">Saposin B-type domain-containing protein</fullName>
    </recommendedName>
</protein>
<feature type="signal peptide" evidence="1">
    <location>
        <begin position="1"/>
        <end position="18"/>
    </location>
</feature>
<proteinExistence type="predicted"/>
<evidence type="ECO:0000313" key="3">
    <source>
        <dbReference type="Proteomes" id="UP000024635"/>
    </source>
</evidence>
<dbReference type="EMBL" id="JARK01001641">
    <property type="protein sequence ID" value="EYB85042.1"/>
    <property type="molecule type" value="Genomic_DNA"/>
</dbReference>
<evidence type="ECO:0000313" key="2">
    <source>
        <dbReference type="EMBL" id="EYB85042.1"/>
    </source>
</evidence>